<evidence type="ECO:0008006" key="3">
    <source>
        <dbReference type="Google" id="ProtNLM"/>
    </source>
</evidence>
<dbReference type="SUPFAM" id="SSF52833">
    <property type="entry name" value="Thioredoxin-like"/>
    <property type="match status" value="1"/>
</dbReference>
<dbReference type="Gene3D" id="3.40.30.10">
    <property type="entry name" value="Glutaredoxin"/>
    <property type="match status" value="1"/>
</dbReference>
<dbReference type="EMBL" id="DUIH01000011">
    <property type="protein sequence ID" value="HIH69553.1"/>
    <property type="molecule type" value="Genomic_DNA"/>
</dbReference>
<evidence type="ECO:0000313" key="1">
    <source>
        <dbReference type="EMBL" id="HIH69553.1"/>
    </source>
</evidence>
<dbReference type="RefSeq" id="WP_157203144.1">
    <property type="nucleotide sequence ID" value="NZ_DUIH01000011.1"/>
</dbReference>
<gene>
    <name evidence="1" type="ORF">HA299_02870</name>
</gene>
<evidence type="ECO:0000313" key="2">
    <source>
        <dbReference type="Proteomes" id="UP000600363"/>
    </source>
</evidence>
<organism evidence="1 2">
    <name type="scientific">Methermicoccus shengliensis</name>
    <dbReference type="NCBI Taxonomy" id="660064"/>
    <lineage>
        <taxon>Archaea</taxon>
        <taxon>Methanobacteriati</taxon>
        <taxon>Methanobacteriota</taxon>
        <taxon>Stenosarchaea group</taxon>
        <taxon>Methanomicrobia</taxon>
        <taxon>Methanosarcinales</taxon>
        <taxon>Methermicoccaceae</taxon>
        <taxon>Methermicoccus</taxon>
    </lineage>
</organism>
<proteinExistence type="predicted"/>
<dbReference type="InterPro" id="IPR036249">
    <property type="entry name" value="Thioredoxin-like_sf"/>
</dbReference>
<sequence length="75" mass="8597">MLRAPVFGAERRGSFSRAMTCEYVYIDLMDEDEQQNVLEELAQYNPDCTVPTLVVGDEVIVGYEPERIRNALKLK</sequence>
<name>A0A832RSK6_9EURY</name>
<dbReference type="Proteomes" id="UP000600363">
    <property type="component" value="Unassembled WGS sequence"/>
</dbReference>
<dbReference type="AlphaFoldDB" id="A0A832RSK6"/>
<accession>A0A832RSK6</accession>
<protein>
    <recommendedName>
        <fullName evidence="3">Glutaredoxin</fullName>
    </recommendedName>
</protein>
<comment type="caution">
    <text evidence="1">The sequence shown here is derived from an EMBL/GenBank/DDBJ whole genome shotgun (WGS) entry which is preliminary data.</text>
</comment>
<reference evidence="1" key="1">
    <citation type="journal article" date="2020" name="bioRxiv">
        <title>A rank-normalized archaeal taxonomy based on genome phylogeny resolves widespread incomplete and uneven classifications.</title>
        <authorList>
            <person name="Rinke C."/>
            <person name="Chuvochina M."/>
            <person name="Mussig A.J."/>
            <person name="Chaumeil P.-A."/>
            <person name="Waite D.W."/>
            <person name="Whitman W.B."/>
            <person name="Parks D.H."/>
            <person name="Hugenholtz P."/>
        </authorList>
    </citation>
    <scope>NUCLEOTIDE SEQUENCE</scope>
    <source>
        <strain evidence="1">UBA12518</strain>
    </source>
</reference>